<name>A0ABZ3FIX4_9ACTN</name>
<dbReference type="InterPro" id="IPR036890">
    <property type="entry name" value="HATPase_C_sf"/>
</dbReference>
<dbReference type="Pfam" id="PF07730">
    <property type="entry name" value="HisKA_3"/>
    <property type="match status" value="1"/>
</dbReference>
<accession>A0ABZ3FIX4</accession>
<evidence type="ECO:0000256" key="7">
    <source>
        <dbReference type="ARBA" id="ARBA00022840"/>
    </source>
</evidence>
<proteinExistence type="predicted"/>
<dbReference type="PANTHER" id="PTHR24421:SF10">
    <property type="entry name" value="NITRATE_NITRITE SENSOR PROTEIN NARQ"/>
    <property type="match status" value="1"/>
</dbReference>
<dbReference type="Proteomes" id="UP001442841">
    <property type="component" value="Chromosome"/>
</dbReference>
<sequence>MTISQAERLMETDPARAAELLAAAKQDSKEALHEIRSLVRGIRPPVLADRGLNEALRALAAQSPIATDVESNLRRELSPPLESALYFGISELVTNAVKHSEAERITIRVVDGPDKVRVTIGDNGRGGAEEAAGGGLAGVRRRLEPFDGSLGITSPTGGPTTAVIAVPTA</sequence>
<evidence type="ECO:0000256" key="1">
    <source>
        <dbReference type="ARBA" id="ARBA00000085"/>
    </source>
</evidence>
<keyword evidence="3" id="KW-0597">Phosphoprotein</keyword>
<evidence type="ECO:0000256" key="8">
    <source>
        <dbReference type="ARBA" id="ARBA00023012"/>
    </source>
</evidence>
<evidence type="ECO:0000259" key="9">
    <source>
        <dbReference type="SMART" id="SM00387"/>
    </source>
</evidence>
<evidence type="ECO:0000256" key="5">
    <source>
        <dbReference type="ARBA" id="ARBA00022741"/>
    </source>
</evidence>
<keyword evidence="4" id="KW-0808">Transferase</keyword>
<dbReference type="InterPro" id="IPR003594">
    <property type="entry name" value="HATPase_dom"/>
</dbReference>
<dbReference type="GO" id="GO:0005524">
    <property type="term" value="F:ATP binding"/>
    <property type="evidence" value="ECO:0007669"/>
    <property type="project" value="UniProtKB-KW"/>
</dbReference>
<dbReference type="RefSeq" id="WP_425307386.1">
    <property type="nucleotide sequence ID" value="NZ_CP154795.1"/>
</dbReference>
<comment type="catalytic activity">
    <reaction evidence="1">
        <text>ATP + protein L-histidine = ADP + protein N-phospho-L-histidine.</text>
        <dbReference type="EC" id="2.7.13.3"/>
    </reaction>
</comment>
<evidence type="ECO:0000256" key="2">
    <source>
        <dbReference type="ARBA" id="ARBA00012438"/>
    </source>
</evidence>
<dbReference type="EMBL" id="CP154795">
    <property type="protein sequence ID" value="XAN05951.1"/>
    <property type="molecule type" value="Genomic_DNA"/>
</dbReference>
<organism evidence="10 11">
    <name type="scientific">Ammonicoccus fulvus</name>
    <dbReference type="NCBI Taxonomy" id="3138240"/>
    <lineage>
        <taxon>Bacteria</taxon>
        <taxon>Bacillati</taxon>
        <taxon>Actinomycetota</taxon>
        <taxon>Actinomycetes</taxon>
        <taxon>Propionibacteriales</taxon>
        <taxon>Propionibacteriaceae</taxon>
        <taxon>Ammonicoccus</taxon>
    </lineage>
</organism>
<reference evidence="10 11" key="1">
    <citation type="submission" date="2024-04" db="EMBL/GenBank/DDBJ databases">
        <title>Isolation of an actinomycete strain from pig manure.</title>
        <authorList>
            <person name="Gong T."/>
            <person name="Yu Z."/>
            <person name="An M."/>
            <person name="Wei C."/>
            <person name="Yang W."/>
            <person name="Liu L."/>
        </authorList>
    </citation>
    <scope>NUCLEOTIDE SEQUENCE [LARGE SCALE GENOMIC DNA]</scope>
    <source>
        <strain evidence="10 11">ZF39</strain>
    </source>
</reference>
<dbReference type="EC" id="2.7.13.3" evidence="2"/>
<keyword evidence="8" id="KW-0902">Two-component regulatory system</keyword>
<evidence type="ECO:0000256" key="3">
    <source>
        <dbReference type="ARBA" id="ARBA00022553"/>
    </source>
</evidence>
<dbReference type="SMART" id="SM00387">
    <property type="entry name" value="HATPase_c"/>
    <property type="match status" value="1"/>
</dbReference>
<evidence type="ECO:0000313" key="11">
    <source>
        <dbReference type="Proteomes" id="UP001442841"/>
    </source>
</evidence>
<keyword evidence="11" id="KW-1185">Reference proteome</keyword>
<keyword evidence="5" id="KW-0547">Nucleotide-binding</keyword>
<dbReference type="Gene3D" id="3.30.565.10">
    <property type="entry name" value="Histidine kinase-like ATPase, C-terminal domain"/>
    <property type="match status" value="1"/>
</dbReference>
<gene>
    <name evidence="10" type="ORF">AADG42_01035</name>
</gene>
<keyword evidence="6" id="KW-0418">Kinase</keyword>
<dbReference type="SUPFAM" id="SSF55874">
    <property type="entry name" value="ATPase domain of HSP90 chaperone/DNA topoisomerase II/histidine kinase"/>
    <property type="match status" value="1"/>
</dbReference>
<dbReference type="InterPro" id="IPR011712">
    <property type="entry name" value="Sig_transdc_His_kin_sub3_dim/P"/>
</dbReference>
<evidence type="ECO:0000313" key="10">
    <source>
        <dbReference type="EMBL" id="XAN05951.1"/>
    </source>
</evidence>
<keyword evidence="7 10" id="KW-0067">ATP-binding</keyword>
<dbReference type="PANTHER" id="PTHR24421">
    <property type="entry name" value="NITRATE/NITRITE SENSOR PROTEIN NARX-RELATED"/>
    <property type="match status" value="1"/>
</dbReference>
<dbReference type="Pfam" id="PF02518">
    <property type="entry name" value="HATPase_c"/>
    <property type="match status" value="1"/>
</dbReference>
<dbReference type="InterPro" id="IPR050482">
    <property type="entry name" value="Sensor_HK_TwoCompSys"/>
</dbReference>
<evidence type="ECO:0000256" key="4">
    <source>
        <dbReference type="ARBA" id="ARBA00022679"/>
    </source>
</evidence>
<evidence type="ECO:0000256" key="6">
    <source>
        <dbReference type="ARBA" id="ARBA00022777"/>
    </source>
</evidence>
<protein>
    <recommendedName>
        <fullName evidence="2">histidine kinase</fullName>
        <ecNumber evidence="2">2.7.13.3</ecNumber>
    </recommendedName>
</protein>
<feature type="domain" description="Histidine kinase/HSP90-like ATPase" evidence="9">
    <location>
        <begin position="80"/>
        <end position="169"/>
    </location>
</feature>